<organism evidence="2 4">
    <name type="scientific">Candidatus Chlorohelix allophototropha</name>
    <dbReference type="NCBI Taxonomy" id="3003348"/>
    <lineage>
        <taxon>Bacteria</taxon>
        <taxon>Bacillati</taxon>
        <taxon>Chloroflexota</taxon>
        <taxon>Chloroflexia</taxon>
        <taxon>Candidatus Chloroheliales</taxon>
        <taxon>Candidatus Chloroheliaceae</taxon>
        <taxon>Candidatus Chlorohelix</taxon>
    </lineage>
</organism>
<dbReference type="EMBL" id="CP128400">
    <property type="protein sequence ID" value="WJW68523.1"/>
    <property type="molecule type" value="Genomic_DNA"/>
</dbReference>
<gene>
    <name evidence="2" type="ORF">HXX08_22265</name>
    <name evidence="3" type="ORF">OZ401_004137</name>
</gene>
<feature type="domain" description="N-acetyltransferase" evidence="1">
    <location>
        <begin position="8"/>
        <end position="162"/>
    </location>
</feature>
<accession>A0A8T7M9B4</accession>
<sequence>MIDKVSNLRLRPTQESDLEFVLAAEQDENNSPYVGQWSRQQHLDTFSNPAFFHLVAENTAENRQIGYVILQDINSPDLSLQLRRIVITEKSKGYGTEVLRQVKRLAFKQLSVHRLWLDVMSNNTRARRVYQAQGFVEEGILRECLKFGDRFESLVIMSILRQEYNA</sequence>
<dbReference type="SUPFAM" id="SSF55729">
    <property type="entry name" value="Acyl-CoA N-acyltransferases (Nat)"/>
    <property type="match status" value="1"/>
</dbReference>
<evidence type="ECO:0000259" key="1">
    <source>
        <dbReference type="PROSITE" id="PS51186"/>
    </source>
</evidence>
<dbReference type="PANTHER" id="PTHR43415:SF3">
    <property type="entry name" value="GNAT-FAMILY ACETYLTRANSFERASE"/>
    <property type="match status" value="1"/>
</dbReference>
<evidence type="ECO:0000313" key="4">
    <source>
        <dbReference type="Proteomes" id="UP000521676"/>
    </source>
</evidence>
<dbReference type="Proteomes" id="UP001431572">
    <property type="component" value="Chromosome 2"/>
</dbReference>
<protein>
    <submittedName>
        <fullName evidence="2">GNAT family N-acetyltransferase</fullName>
    </submittedName>
</protein>
<proteinExistence type="predicted"/>
<dbReference type="Proteomes" id="UP000521676">
    <property type="component" value="Unassembled WGS sequence"/>
</dbReference>
<dbReference type="InterPro" id="IPR000182">
    <property type="entry name" value="GNAT_dom"/>
</dbReference>
<dbReference type="PANTHER" id="PTHR43415">
    <property type="entry name" value="SPERMIDINE N(1)-ACETYLTRANSFERASE"/>
    <property type="match status" value="1"/>
</dbReference>
<dbReference type="GO" id="GO:0016747">
    <property type="term" value="F:acyltransferase activity, transferring groups other than amino-acyl groups"/>
    <property type="evidence" value="ECO:0007669"/>
    <property type="project" value="InterPro"/>
</dbReference>
<reference evidence="3" key="2">
    <citation type="journal article" date="2024" name="Nature">
        <title>Anoxygenic phototroph of the Chloroflexota uses a type I reaction centre.</title>
        <authorList>
            <person name="Tsuji J.M."/>
            <person name="Shaw N.A."/>
            <person name="Nagashima S."/>
            <person name="Venkiteswaran J.J."/>
            <person name="Schiff S.L."/>
            <person name="Watanabe T."/>
            <person name="Fukui M."/>
            <person name="Hanada S."/>
            <person name="Tank M."/>
            <person name="Neufeld J.D."/>
        </authorList>
    </citation>
    <scope>NUCLEOTIDE SEQUENCE</scope>
    <source>
        <strain evidence="3">L227-S17</strain>
    </source>
</reference>
<dbReference type="InterPro" id="IPR016181">
    <property type="entry name" value="Acyl_CoA_acyltransferase"/>
</dbReference>
<dbReference type="Gene3D" id="3.40.630.30">
    <property type="match status" value="1"/>
</dbReference>
<evidence type="ECO:0000313" key="2">
    <source>
        <dbReference type="EMBL" id="NWJ48593.1"/>
    </source>
</evidence>
<keyword evidence="5" id="KW-1185">Reference proteome</keyword>
<dbReference type="EMBL" id="JACATZ010000003">
    <property type="protein sequence ID" value="NWJ48593.1"/>
    <property type="molecule type" value="Genomic_DNA"/>
</dbReference>
<name>A0A8T7M9B4_9CHLR</name>
<dbReference type="AlphaFoldDB" id="A0A8T7M9B4"/>
<evidence type="ECO:0000313" key="3">
    <source>
        <dbReference type="EMBL" id="WJW68523.1"/>
    </source>
</evidence>
<dbReference type="PROSITE" id="PS51186">
    <property type="entry name" value="GNAT"/>
    <property type="match status" value="1"/>
</dbReference>
<evidence type="ECO:0000313" key="5">
    <source>
        <dbReference type="Proteomes" id="UP001431572"/>
    </source>
</evidence>
<dbReference type="Pfam" id="PF13302">
    <property type="entry name" value="Acetyltransf_3"/>
    <property type="match status" value="1"/>
</dbReference>
<dbReference type="RefSeq" id="WP_341470429.1">
    <property type="nucleotide sequence ID" value="NZ_CP128400.1"/>
</dbReference>
<reference evidence="2 4" key="1">
    <citation type="submission" date="2020-06" db="EMBL/GenBank/DDBJ databases">
        <title>Anoxygenic phototrophic Chloroflexota member uses a Type I reaction center.</title>
        <authorList>
            <person name="Tsuji J.M."/>
            <person name="Shaw N.A."/>
            <person name="Nagashima S."/>
            <person name="Venkiteswaran J."/>
            <person name="Schiff S.L."/>
            <person name="Hanada S."/>
            <person name="Tank M."/>
            <person name="Neufeld J.D."/>
        </authorList>
    </citation>
    <scope>NUCLEOTIDE SEQUENCE [LARGE SCALE GENOMIC DNA]</scope>
    <source>
        <strain evidence="2">L227-S17</strain>
    </source>
</reference>